<evidence type="ECO:0000313" key="2">
    <source>
        <dbReference type="EMBL" id="GJQ12154.1"/>
    </source>
</evidence>
<organism evidence="2 3">
    <name type="scientific">Galdieria partita</name>
    <dbReference type="NCBI Taxonomy" id="83374"/>
    <lineage>
        <taxon>Eukaryota</taxon>
        <taxon>Rhodophyta</taxon>
        <taxon>Bangiophyceae</taxon>
        <taxon>Galdieriales</taxon>
        <taxon>Galdieriaceae</taxon>
        <taxon>Galdieria</taxon>
    </lineage>
</organism>
<feature type="signal peptide" evidence="1">
    <location>
        <begin position="1"/>
        <end position="19"/>
    </location>
</feature>
<dbReference type="EMBL" id="BQMJ01000030">
    <property type="protein sequence ID" value="GJQ12154.1"/>
    <property type="molecule type" value="Genomic_DNA"/>
</dbReference>
<evidence type="ECO:0000256" key="1">
    <source>
        <dbReference type="SAM" id="SignalP"/>
    </source>
</evidence>
<name>A0A9C7PXT6_9RHOD</name>
<dbReference type="OrthoDB" id="540503at2759"/>
<sequence>MKTVLYSVILVILLSLLHEHYFLNSWKVHVTYPECIPLRKRNLPLLVVVPFTKKDWYYIEKNLRLYSSYSPCSTNFDGTVDILFWFHRNWTEWDRNRTALKVLFESEQLKSCFRSVLVGSANLKPNEDLYYYSFLKLSHYSPGTCNMFYPLFKKNFIRNGYDYLFIMEPDVSPIRSLWLEAVHNETKGKVFYQKGSIAQYAKRITTQHDYHINGNALYRIGDPCFDRILETAQKTYKDAPFDGALHALRMNKRYHAWMRYYSHLFIYSDFILNFGDNTFSEQHILDKWPNTFLVHGKGRLNTSS</sequence>
<proteinExistence type="predicted"/>
<reference evidence="2" key="1">
    <citation type="journal article" date="2022" name="Proc. Natl. Acad. Sci. U.S.A.">
        <title>Life cycle and functional genomics of the unicellular red alga Galdieria for elucidating algal and plant evolution and industrial use.</title>
        <authorList>
            <person name="Hirooka S."/>
            <person name="Itabashi T."/>
            <person name="Ichinose T.M."/>
            <person name="Onuma R."/>
            <person name="Fujiwara T."/>
            <person name="Yamashita S."/>
            <person name="Jong L.W."/>
            <person name="Tomita R."/>
            <person name="Iwane A.H."/>
            <person name="Miyagishima S.Y."/>
        </authorList>
    </citation>
    <scope>NUCLEOTIDE SEQUENCE</scope>
    <source>
        <strain evidence="2">NBRC 102759</strain>
    </source>
</reference>
<gene>
    <name evidence="2" type="ORF">GpartN1_g3945.t1</name>
</gene>
<feature type="chain" id="PRO_5039631375" evidence="1">
    <location>
        <begin position="20"/>
        <end position="304"/>
    </location>
</feature>
<evidence type="ECO:0000313" key="3">
    <source>
        <dbReference type="Proteomes" id="UP001061958"/>
    </source>
</evidence>
<accession>A0A9C7PXT6</accession>
<keyword evidence="1" id="KW-0732">Signal</keyword>
<keyword evidence="3" id="KW-1185">Reference proteome</keyword>
<dbReference type="AlphaFoldDB" id="A0A9C7PXT6"/>
<reference evidence="2" key="2">
    <citation type="submission" date="2022-01" db="EMBL/GenBank/DDBJ databases">
        <authorList>
            <person name="Hirooka S."/>
            <person name="Miyagishima S.Y."/>
        </authorList>
    </citation>
    <scope>NUCLEOTIDE SEQUENCE</scope>
    <source>
        <strain evidence="2">NBRC 102759</strain>
    </source>
</reference>
<protein>
    <submittedName>
        <fullName evidence="2">Uncharacterized protein</fullName>
    </submittedName>
</protein>
<comment type="caution">
    <text evidence="2">The sequence shown here is derived from an EMBL/GenBank/DDBJ whole genome shotgun (WGS) entry which is preliminary data.</text>
</comment>
<dbReference type="Proteomes" id="UP001061958">
    <property type="component" value="Unassembled WGS sequence"/>
</dbReference>